<dbReference type="SUPFAM" id="SSF48256">
    <property type="entry name" value="Citrate synthase"/>
    <property type="match status" value="1"/>
</dbReference>
<accession>A0ABT6TQ03</accession>
<evidence type="ECO:0000256" key="4">
    <source>
        <dbReference type="ARBA" id="ARBA00049288"/>
    </source>
</evidence>
<comment type="caution">
    <text evidence="7">The sequence shown here is derived from an EMBL/GenBank/DDBJ whole genome shotgun (WGS) entry which is preliminary data.</text>
</comment>
<keyword evidence="8" id="KW-1185">Reference proteome</keyword>
<evidence type="ECO:0000256" key="1">
    <source>
        <dbReference type="ARBA" id="ARBA00005163"/>
    </source>
</evidence>
<keyword evidence="3 5" id="KW-0808">Transferase</keyword>
<dbReference type="InterPro" id="IPR024176">
    <property type="entry name" value="Citrate_synthase_bac-typ"/>
</dbReference>
<dbReference type="RefSeq" id="WP_282911609.1">
    <property type="nucleotide sequence ID" value="NZ_JAGRPV010000001.1"/>
</dbReference>
<dbReference type="PANTHER" id="PTHR11739">
    <property type="entry name" value="CITRATE SYNTHASE"/>
    <property type="match status" value="1"/>
</dbReference>
<dbReference type="InterPro" id="IPR002020">
    <property type="entry name" value="Citrate_synthase"/>
</dbReference>
<proteinExistence type="inferred from homology"/>
<dbReference type="Gene3D" id="1.10.230.10">
    <property type="entry name" value="Cytochrome P450-Terp, domain 2"/>
    <property type="match status" value="1"/>
</dbReference>
<evidence type="ECO:0000256" key="2">
    <source>
        <dbReference type="ARBA" id="ARBA00010566"/>
    </source>
</evidence>
<organism evidence="7 8">
    <name type="scientific">Cohnella hashimotonis</name>
    <dbReference type="NCBI Taxonomy" id="2826895"/>
    <lineage>
        <taxon>Bacteria</taxon>
        <taxon>Bacillati</taxon>
        <taxon>Bacillota</taxon>
        <taxon>Bacilli</taxon>
        <taxon>Bacillales</taxon>
        <taxon>Paenibacillaceae</taxon>
        <taxon>Cohnella</taxon>
    </lineage>
</organism>
<evidence type="ECO:0000313" key="8">
    <source>
        <dbReference type="Proteomes" id="UP001161691"/>
    </source>
</evidence>
<dbReference type="InterPro" id="IPR016143">
    <property type="entry name" value="Citrate_synth-like_sm_a-sub"/>
</dbReference>
<dbReference type="PRINTS" id="PR00143">
    <property type="entry name" value="CITRTSNTHASE"/>
</dbReference>
<protein>
    <recommendedName>
        <fullName evidence="5">Citrate synthase</fullName>
    </recommendedName>
</protein>
<dbReference type="InterPro" id="IPR036969">
    <property type="entry name" value="Citrate_synthase_sf"/>
</dbReference>
<dbReference type="Gene3D" id="1.10.580.10">
    <property type="entry name" value="Citrate Synthase, domain 1"/>
    <property type="match status" value="1"/>
</dbReference>
<comment type="catalytic activity">
    <reaction evidence="4">
        <text>oxaloacetate + acetyl-CoA + H2O = citrate + CoA + H(+)</text>
        <dbReference type="Rhea" id="RHEA:16845"/>
        <dbReference type="ChEBI" id="CHEBI:15377"/>
        <dbReference type="ChEBI" id="CHEBI:15378"/>
        <dbReference type="ChEBI" id="CHEBI:16452"/>
        <dbReference type="ChEBI" id="CHEBI:16947"/>
        <dbReference type="ChEBI" id="CHEBI:57287"/>
        <dbReference type="ChEBI" id="CHEBI:57288"/>
        <dbReference type="EC" id="2.3.3.16"/>
    </reaction>
</comment>
<evidence type="ECO:0000256" key="6">
    <source>
        <dbReference type="RuleBase" id="RU003406"/>
    </source>
</evidence>
<comment type="similarity">
    <text evidence="2 5 6">Belongs to the citrate synthase family.</text>
</comment>
<dbReference type="NCBIfam" id="NF009005">
    <property type="entry name" value="PRK12350.1"/>
    <property type="match status" value="1"/>
</dbReference>
<evidence type="ECO:0000313" key="7">
    <source>
        <dbReference type="EMBL" id="MDI4648934.1"/>
    </source>
</evidence>
<sequence length="371" mass="39966">MASVTGLEGVVAAETGIGLVDGERGHLVYRGYWAKDLAVSRGFEETAHLLWYGQLPGERELSALKERLAAARVLPIELRRLLDALPAGLPMMGVLQAAAAAFANGAEPPWPPRADQAERMTALVPGVIAYRYRRLQGLEPVEPDAELDHAANYLYMLTGRRPEPDHARALTAYLVLGMEHGMNASTFAGRVALSTQAGLYPAVSAAIGTMGGPLHGGAPSEVIAMLEAIGTPDRAEPWLRDVLERGGRLMGFGHRIYKTVDPRAEALRAVTRGLTGDDPAFALALHVEETATRLLAEYKPGRRLHTNVEFFAAAIMKAIALPTALFTPTFTAARVVGWTAHMLEQAAHNRIFRPQSAYVGNMPSEIAGRIG</sequence>
<name>A0ABT6TQ03_9BACL</name>
<dbReference type="Proteomes" id="UP001161691">
    <property type="component" value="Unassembled WGS sequence"/>
</dbReference>
<dbReference type="GO" id="GO:0036440">
    <property type="term" value="F:citrate synthase activity"/>
    <property type="evidence" value="ECO:0007669"/>
    <property type="project" value="UniProtKB-EC"/>
</dbReference>
<dbReference type="EMBL" id="JAGRPV010000001">
    <property type="protein sequence ID" value="MDI4648934.1"/>
    <property type="molecule type" value="Genomic_DNA"/>
</dbReference>
<comment type="pathway">
    <text evidence="1">Carbohydrate metabolism; tricarboxylic acid cycle.</text>
</comment>
<dbReference type="InterPro" id="IPR016142">
    <property type="entry name" value="Citrate_synth-like_lrg_a-sub"/>
</dbReference>
<dbReference type="PROSITE" id="PS00480">
    <property type="entry name" value="CITRATE_SYNTHASE"/>
    <property type="match status" value="1"/>
</dbReference>
<evidence type="ECO:0000256" key="3">
    <source>
        <dbReference type="ARBA" id="ARBA00022679"/>
    </source>
</evidence>
<dbReference type="InterPro" id="IPR019810">
    <property type="entry name" value="Citrate_synthase_AS"/>
</dbReference>
<reference evidence="7" key="1">
    <citation type="submission" date="2023-04" db="EMBL/GenBank/DDBJ databases">
        <title>Comparative genomic analysis of Cohnella hashimotonis sp. nov., isolated from the International Space Station.</title>
        <authorList>
            <person name="Venkateswaran K."/>
            <person name="Simpson A."/>
        </authorList>
    </citation>
    <scope>NUCLEOTIDE SEQUENCE</scope>
    <source>
        <strain evidence="7">F6_2S_P_1</strain>
    </source>
</reference>
<dbReference type="PIRSF" id="PIRSF001369">
    <property type="entry name" value="Citrate_synth"/>
    <property type="match status" value="1"/>
</dbReference>
<gene>
    <name evidence="7" type="ORF">KB449_28615</name>
</gene>
<dbReference type="Pfam" id="PF00285">
    <property type="entry name" value="Citrate_synt"/>
    <property type="match status" value="1"/>
</dbReference>
<dbReference type="PANTHER" id="PTHR11739:SF4">
    <property type="entry name" value="CITRATE SYNTHASE, PEROXISOMAL"/>
    <property type="match status" value="1"/>
</dbReference>
<keyword evidence="7" id="KW-0012">Acyltransferase</keyword>
<evidence type="ECO:0000256" key="5">
    <source>
        <dbReference type="PIRNR" id="PIRNR001369"/>
    </source>
</evidence>